<keyword evidence="5" id="KW-0819">tRNA processing</keyword>
<evidence type="ECO:0000256" key="5">
    <source>
        <dbReference type="ARBA" id="ARBA00022694"/>
    </source>
</evidence>
<dbReference type="GO" id="GO:0008175">
    <property type="term" value="F:tRNA methyltransferase activity"/>
    <property type="evidence" value="ECO:0007669"/>
    <property type="project" value="TreeGrafter"/>
</dbReference>
<keyword evidence="4" id="KW-0949">S-adenosyl-L-methionine</keyword>
<feature type="domain" description="SAM-dependent methyltransferase TRM5/TYW2-type" evidence="6">
    <location>
        <begin position="100"/>
        <end position="355"/>
    </location>
</feature>
<dbReference type="GO" id="GO:0002939">
    <property type="term" value="P:tRNA N1-guanine methylation"/>
    <property type="evidence" value="ECO:0007669"/>
    <property type="project" value="TreeGrafter"/>
</dbReference>
<comment type="caution">
    <text evidence="7">The sequence shown here is derived from an EMBL/GenBank/DDBJ whole genome shotgun (WGS) entry which is preliminary data.</text>
</comment>
<keyword evidence="2" id="KW-0489">Methyltransferase</keyword>
<dbReference type="PATRIC" id="fig|1685124.3.peg.119"/>
<dbReference type="CDD" id="cd02440">
    <property type="entry name" value="AdoMet_MTases"/>
    <property type="match status" value="1"/>
</dbReference>
<dbReference type="Pfam" id="PF18093">
    <property type="entry name" value="Trm5_N"/>
    <property type="match status" value="1"/>
</dbReference>
<dbReference type="Gene3D" id="3.40.50.150">
    <property type="entry name" value="Vaccinia Virus protein VP39"/>
    <property type="match status" value="1"/>
</dbReference>
<dbReference type="Pfam" id="PF25133">
    <property type="entry name" value="TYW2_N_2"/>
    <property type="match status" value="1"/>
</dbReference>
<keyword evidence="1" id="KW-0963">Cytoplasm</keyword>
<sequence length="355" mass="40086">MPEAPCLKVPKSLGESAIRLVRELDLFNNQLKVQQLNNHICIPLTNKPSSDAYKKIENTLQDFEILIHNFPKMEKHRMTHLDLLAEKLHSSLLASVPRAIDFIGNIAIVEIPPELVEHKKTIGEALLEANKRTRTVLAKSGAIEGIYRLRSFEVIAGVKNTATIYTEYGCVFHIDVAKTYFSPRLSTEHNRITSNVKKGETVVDLFAGVGPFAIPIAKKIKNVQVYAIDVNPNAIELLKRNITTNRTEKQVIPFLGDARKIVREKLSGKADRVIMNLPETAIEYVDVACEALKTKGGIIHYYSFVNASEQLEKTKVRLTEEVYKNHRKIKKIQVAKTVREVAPYTWQVVLDAQIQ</sequence>
<evidence type="ECO:0000256" key="3">
    <source>
        <dbReference type="ARBA" id="ARBA00022679"/>
    </source>
</evidence>
<dbReference type="FunFam" id="3.40.50.150:FF:000131">
    <property type="entry name" value="tRNA wybutosine-synthesizing protein 2/3/4"/>
    <property type="match status" value="1"/>
</dbReference>
<evidence type="ECO:0000259" key="6">
    <source>
        <dbReference type="PROSITE" id="PS51684"/>
    </source>
</evidence>
<proteinExistence type="predicted"/>
<dbReference type="Proteomes" id="UP000037237">
    <property type="component" value="Unassembled WGS sequence"/>
</dbReference>
<accession>A0A0M0BZL3</accession>
<gene>
    <name evidence="7" type="ORF">AC477_01005</name>
</gene>
<dbReference type="PROSITE" id="PS51684">
    <property type="entry name" value="SAM_MT_TRM5_TYW2"/>
    <property type="match status" value="1"/>
</dbReference>
<dbReference type="InterPro" id="IPR029063">
    <property type="entry name" value="SAM-dependent_MTases_sf"/>
</dbReference>
<evidence type="ECO:0000256" key="4">
    <source>
        <dbReference type="ARBA" id="ARBA00022691"/>
    </source>
</evidence>
<dbReference type="AlphaFoldDB" id="A0A0M0BZL3"/>
<evidence type="ECO:0000313" key="7">
    <source>
        <dbReference type="EMBL" id="KON33904.1"/>
    </source>
</evidence>
<dbReference type="Pfam" id="PF02475">
    <property type="entry name" value="TRM5-TYW2_MTfase"/>
    <property type="match status" value="1"/>
</dbReference>
<protein>
    <recommendedName>
        <fullName evidence="6">SAM-dependent methyltransferase TRM5/TYW2-type domain-containing protein</fullName>
    </recommendedName>
</protein>
<dbReference type="InterPro" id="IPR056743">
    <property type="entry name" value="TRM5-TYW2-like_MTfase"/>
</dbReference>
<evidence type="ECO:0000256" key="1">
    <source>
        <dbReference type="ARBA" id="ARBA00022490"/>
    </source>
</evidence>
<dbReference type="InterPro" id="IPR056744">
    <property type="entry name" value="TRM5/TYW2-like_N"/>
</dbReference>
<dbReference type="GO" id="GO:0005737">
    <property type="term" value="C:cytoplasm"/>
    <property type="evidence" value="ECO:0007669"/>
    <property type="project" value="TreeGrafter"/>
</dbReference>
<evidence type="ECO:0000313" key="8">
    <source>
        <dbReference type="Proteomes" id="UP000037237"/>
    </source>
</evidence>
<organism evidence="7 8">
    <name type="scientific">miscellaneous Crenarchaeota group-1 archaeon SG8-32-1</name>
    <dbReference type="NCBI Taxonomy" id="1685124"/>
    <lineage>
        <taxon>Archaea</taxon>
        <taxon>Candidatus Bathyarchaeota</taxon>
        <taxon>MCG-1</taxon>
    </lineage>
</organism>
<dbReference type="SUPFAM" id="SSF53335">
    <property type="entry name" value="S-adenosyl-L-methionine-dependent methyltransferases"/>
    <property type="match status" value="1"/>
</dbReference>
<dbReference type="Gene3D" id="3.30.300.110">
    <property type="entry name" value="Met-10+ protein-like domains"/>
    <property type="match status" value="1"/>
</dbReference>
<evidence type="ECO:0000256" key="2">
    <source>
        <dbReference type="ARBA" id="ARBA00022603"/>
    </source>
</evidence>
<dbReference type="Gene3D" id="3.30.70.2580">
    <property type="match status" value="1"/>
</dbReference>
<dbReference type="PANTHER" id="PTHR23245:SF36">
    <property type="entry name" value="TRNA (GUANINE(37)-N1)-METHYLTRANSFERASE"/>
    <property type="match status" value="1"/>
</dbReference>
<keyword evidence="3" id="KW-0808">Transferase</keyword>
<dbReference type="PANTHER" id="PTHR23245">
    <property type="entry name" value="TRNA METHYLTRANSFERASE"/>
    <property type="match status" value="1"/>
</dbReference>
<dbReference type="EMBL" id="LFWU01000018">
    <property type="protein sequence ID" value="KON33904.1"/>
    <property type="molecule type" value="Genomic_DNA"/>
</dbReference>
<dbReference type="InterPro" id="IPR040601">
    <property type="entry name" value="Trm5a/b_N"/>
</dbReference>
<name>A0A0M0BZL3_9ARCH</name>
<reference evidence="7 8" key="1">
    <citation type="submission" date="2015-06" db="EMBL/GenBank/DDBJ databases">
        <title>New insights into the roles of widespread benthic archaea in carbon and nitrogen cycling.</title>
        <authorList>
            <person name="Lazar C.S."/>
            <person name="Baker B.J."/>
            <person name="Seitz K.W."/>
            <person name="Hyde A.S."/>
            <person name="Dick G.J."/>
            <person name="Hinrichs K.-U."/>
            <person name="Teske A.P."/>
        </authorList>
    </citation>
    <scope>NUCLEOTIDE SEQUENCE [LARGE SCALE GENOMIC DNA]</scope>
    <source>
        <strain evidence="7">SG8-32-1</strain>
    </source>
</reference>
<dbReference type="InterPro" id="IPR030382">
    <property type="entry name" value="MeTrfase_TRM5/TYW2"/>
</dbReference>